<dbReference type="PANTHER" id="PTHR47271:SF2">
    <property type="entry name" value="ARGININE DEIMINASE"/>
    <property type="match status" value="1"/>
</dbReference>
<evidence type="ECO:0000313" key="1">
    <source>
        <dbReference type="EMBL" id="RRR96018.1"/>
    </source>
</evidence>
<dbReference type="NCBIfam" id="NF045659">
    <property type="entry name" value="DiMArgaseDdahMtb"/>
    <property type="match status" value="1"/>
</dbReference>
<proteinExistence type="predicted"/>
<name>A0A426URT8_9ACTN</name>
<evidence type="ECO:0000313" key="2">
    <source>
        <dbReference type="Proteomes" id="UP000277256"/>
    </source>
</evidence>
<dbReference type="GO" id="GO:0016990">
    <property type="term" value="F:arginine deiminase activity"/>
    <property type="evidence" value="ECO:0007669"/>
    <property type="project" value="TreeGrafter"/>
</dbReference>
<organism evidence="1 2">
    <name type="scientific">Glycomyces terrestris</name>
    <dbReference type="NCBI Taxonomy" id="2493553"/>
    <lineage>
        <taxon>Bacteria</taxon>
        <taxon>Bacillati</taxon>
        <taxon>Actinomycetota</taxon>
        <taxon>Actinomycetes</taxon>
        <taxon>Glycomycetales</taxon>
        <taxon>Glycomycetaceae</taxon>
        <taxon>Glycomyces</taxon>
    </lineage>
</organism>
<dbReference type="Gene3D" id="3.75.10.10">
    <property type="entry name" value="L-arginine/glycine Amidinotransferase, Chain A"/>
    <property type="match status" value="1"/>
</dbReference>
<sequence length="282" mass="31081">MEKHRSSPDQVTATRSPGRRTYLMCRPAYYAVEYAINPWMDTTAPVDAALACAQWEELADIYTGLGHEVLRLEPEPGLPDMVYAANGAFVVDGIAYGASFRHPERRPEADAHEKWYRTSGWAFAEPEHINEGEGDFTYLPGRGLILAGWGFRTDARAHAEAADVFGRQVVSLRLVDPRYYHLDTALAPLDDDNIAYFPEAFAPGSRLLLERLFPDAVIADAEDAAGFGLNFVSDGRNVVVNAEAEGMARKLRDAGYEPVPVDLSELKKGGGSVKCCTAELRR</sequence>
<dbReference type="AlphaFoldDB" id="A0A426URT8"/>
<comment type="caution">
    <text evidence="1">The sequence shown here is derived from an EMBL/GenBank/DDBJ whole genome shotgun (WGS) entry which is preliminary data.</text>
</comment>
<keyword evidence="2" id="KW-1185">Reference proteome</keyword>
<accession>A0A426URT8</accession>
<dbReference type="PANTHER" id="PTHR47271">
    <property type="entry name" value="ARGININE DEIMINASE"/>
    <property type="match status" value="1"/>
</dbReference>
<dbReference type="SUPFAM" id="SSF55909">
    <property type="entry name" value="Pentein"/>
    <property type="match status" value="1"/>
</dbReference>
<gene>
    <name evidence="1" type="ORF">EIW28_22390</name>
</gene>
<reference evidence="1 2" key="1">
    <citation type="submission" date="2018-12" db="EMBL/GenBank/DDBJ databases">
        <title>Glycomyces sp. YIM 121974 draft genome.</title>
        <authorList>
            <person name="Li Q."/>
        </authorList>
    </citation>
    <scope>NUCLEOTIDE SEQUENCE [LARGE SCALE GENOMIC DNA]</scope>
    <source>
        <strain evidence="1 2">YIM 121974</strain>
    </source>
</reference>
<dbReference type="OrthoDB" id="9814070at2"/>
<keyword evidence="1" id="KW-0808">Transferase</keyword>
<dbReference type="Proteomes" id="UP000277256">
    <property type="component" value="Unassembled WGS sequence"/>
</dbReference>
<dbReference type="GO" id="GO:0016740">
    <property type="term" value="F:transferase activity"/>
    <property type="evidence" value="ECO:0007669"/>
    <property type="project" value="UniProtKB-KW"/>
</dbReference>
<dbReference type="RefSeq" id="WP_125249946.1">
    <property type="nucleotide sequence ID" value="NZ_RSEB01000008.1"/>
</dbReference>
<dbReference type="GO" id="GO:0019546">
    <property type="term" value="P:L-arginine deiminase pathway"/>
    <property type="evidence" value="ECO:0007669"/>
    <property type="project" value="TreeGrafter"/>
</dbReference>
<protein>
    <submittedName>
        <fullName evidence="1">Amidinotransferase</fullName>
    </submittedName>
</protein>
<dbReference type="EMBL" id="RSEB01000008">
    <property type="protein sequence ID" value="RRR96018.1"/>
    <property type="molecule type" value="Genomic_DNA"/>
</dbReference>